<sequence length="668" mass="78236">MILKKLILNNYKTYYGHQELNLDIPPQVRSDKNKNIILIGGLNGAGKTTILKAVHYALFGKRGISEMEYKRIFSNVINNHFFDEGGRECYISLIVENDNLEEWELKVKWIFDHNKKVVHENREIAIRKPGSSVGKRSAVNNIDTFNRFIDRKIPYHVAPFFIFDGEEIKEIILRQNSEELKIAIQKLSGLETYKTLLDDLKETKFYLDKKLMNSIGSSKTTNYTQELNRVSIELVELNQKLKAVNQRKIGLEEEIKELKKIRAEKIQLNSKSRESILKKLTACEVNLSQAQKEFNDKFNEQAYIHLLTQPIQELKGRITLEEKERERLHSINSSYSPYKEFLIKLFDGDISPQLTESQRIQLLKNGEEIWNSKADELNREKITIIHDLNKHQFNILKNITIKPLSDLKGIHQRISQLQFDINQFEEEIRNAPESVDIEDENTKIDNLTKMLGEVELRARSFKNKTTALREDKTKYENLLTRSTSNDSNTEDLRAQIEQVNSTIIFLNQYVAEVTKLKAVFIHNEFKLMLSELIRKQDEFGRIEFDVNTYTIRLFNDRNQEISVHDRSAGEMQIISSALIWALTKSSKFSLPMLIDTPLGRLDSYHRNHLINKYYKELSDQVIILSTDTEITKDYIDSITQNSFRQYVLEYNDKLKYTLIRDGYFDLKR</sequence>
<dbReference type="EMBL" id="CP090978">
    <property type="protein sequence ID" value="UJF32660.1"/>
    <property type="molecule type" value="Genomic_DNA"/>
</dbReference>
<comment type="similarity">
    <text evidence="1">Belongs to the SMC family. SbcC subfamily.</text>
</comment>
<dbReference type="PANTHER" id="PTHR32114">
    <property type="entry name" value="ABC TRANSPORTER ABCH.3"/>
    <property type="match status" value="1"/>
</dbReference>
<keyword evidence="7" id="KW-1185">Reference proteome</keyword>
<name>A0ABY3SGR0_9BACL</name>
<proteinExistence type="inferred from homology"/>
<dbReference type="InterPro" id="IPR017599">
    <property type="entry name" value="DNA_S_DndD"/>
</dbReference>
<evidence type="ECO:0000256" key="3">
    <source>
        <dbReference type="ARBA" id="ARBA00013368"/>
    </source>
</evidence>
<gene>
    <name evidence="6" type="primary">dndD</name>
    <name evidence="6" type="ORF">L0M14_24025</name>
</gene>
<evidence type="ECO:0000256" key="2">
    <source>
        <dbReference type="ARBA" id="ARBA00011322"/>
    </source>
</evidence>
<evidence type="ECO:0000313" key="7">
    <source>
        <dbReference type="Proteomes" id="UP001649230"/>
    </source>
</evidence>
<evidence type="ECO:0000256" key="4">
    <source>
        <dbReference type="SAM" id="Coils"/>
    </source>
</evidence>
<reference evidence="6 7" key="1">
    <citation type="journal article" date="2024" name="Int. J. Syst. Evol. Microbiol.">
        <title>Paenibacillus hexagrammi sp. nov., a novel bacterium isolated from the gut content of Hexagrammos agrammus.</title>
        <authorList>
            <person name="Jung H.K."/>
            <person name="Kim D.G."/>
            <person name="Zin H."/>
            <person name="Park J."/>
            <person name="Jung H."/>
            <person name="Kim Y.O."/>
            <person name="Kong H.J."/>
            <person name="Kim J.W."/>
            <person name="Kim Y.S."/>
        </authorList>
    </citation>
    <scope>NUCLEOTIDE SEQUENCE [LARGE SCALE GENOMIC DNA]</scope>
    <source>
        <strain evidence="6 7">YPD9-1</strain>
    </source>
</reference>
<keyword evidence="4" id="KW-0175">Coiled coil</keyword>
<organism evidence="6 7">
    <name type="scientific">Paenibacillus hexagrammi</name>
    <dbReference type="NCBI Taxonomy" id="2908839"/>
    <lineage>
        <taxon>Bacteria</taxon>
        <taxon>Bacillati</taxon>
        <taxon>Bacillota</taxon>
        <taxon>Bacilli</taxon>
        <taxon>Bacillales</taxon>
        <taxon>Paenibacillaceae</taxon>
        <taxon>Paenibacillus</taxon>
    </lineage>
</organism>
<dbReference type="Gene3D" id="3.40.50.300">
    <property type="entry name" value="P-loop containing nucleotide triphosphate hydrolases"/>
    <property type="match status" value="2"/>
</dbReference>
<evidence type="ECO:0000256" key="1">
    <source>
        <dbReference type="ARBA" id="ARBA00006930"/>
    </source>
</evidence>
<dbReference type="SUPFAM" id="SSF52540">
    <property type="entry name" value="P-loop containing nucleoside triphosphate hydrolases"/>
    <property type="match status" value="1"/>
</dbReference>
<protein>
    <recommendedName>
        <fullName evidence="3">Nuclease SbcCD subunit C</fullName>
    </recommendedName>
</protein>
<dbReference type="RefSeq" id="WP_235119008.1">
    <property type="nucleotide sequence ID" value="NZ_CP090978.1"/>
</dbReference>
<dbReference type="Proteomes" id="UP001649230">
    <property type="component" value="Chromosome"/>
</dbReference>
<comment type="subunit">
    <text evidence="2">Heterodimer of SbcC and SbcD.</text>
</comment>
<dbReference type="NCBIfam" id="TIGR03185">
    <property type="entry name" value="DNA_S_dndD"/>
    <property type="match status" value="1"/>
</dbReference>
<feature type="coiled-coil region" evidence="4">
    <location>
        <begin position="407"/>
        <end position="464"/>
    </location>
</feature>
<feature type="domain" description="Rad50/SbcC-type AAA" evidence="5">
    <location>
        <begin position="5"/>
        <end position="247"/>
    </location>
</feature>
<dbReference type="PANTHER" id="PTHR32114:SF2">
    <property type="entry name" value="ABC TRANSPORTER ABCH.3"/>
    <property type="match status" value="1"/>
</dbReference>
<evidence type="ECO:0000313" key="6">
    <source>
        <dbReference type="EMBL" id="UJF32660.1"/>
    </source>
</evidence>
<dbReference type="InterPro" id="IPR027417">
    <property type="entry name" value="P-loop_NTPase"/>
</dbReference>
<dbReference type="InterPro" id="IPR038729">
    <property type="entry name" value="Rad50/SbcC_AAA"/>
</dbReference>
<accession>A0ABY3SGR0</accession>
<evidence type="ECO:0000259" key="5">
    <source>
        <dbReference type="Pfam" id="PF13476"/>
    </source>
</evidence>
<dbReference type="Pfam" id="PF13476">
    <property type="entry name" value="AAA_23"/>
    <property type="match status" value="1"/>
</dbReference>
<feature type="coiled-coil region" evidence="4">
    <location>
        <begin position="220"/>
        <end position="271"/>
    </location>
</feature>